<feature type="transmembrane region" description="Helical" evidence="6">
    <location>
        <begin position="108"/>
        <end position="128"/>
    </location>
</feature>
<reference evidence="7" key="1">
    <citation type="submission" date="2020-10" db="EMBL/GenBank/DDBJ databases">
        <authorList>
            <person name="Gilroy R."/>
        </authorList>
    </citation>
    <scope>NUCLEOTIDE SEQUENCE</scope>
    <source>
        <strain evidence="7">4920</strain>
    </source>
</reference>
<feature type="transmembrane region" description="Helical" evidence="6">
    <location>
        <begin position="349"/>
        <end position="369"/>
    </location>
</feature>
<feature type="transmembrane region" description="Helical" evidence="6">
    <location>
        <begin position="208"/>
        <end position="227"/>
    </location>
</feature>
<keyword evidence="5 6" id="KW-0472">Membrane</keyword>
<feature type="transmembrane region" description="Helical" evidence="6">
    <location>
        <begin position="12"/>
        <end position="33"/>
    </location>
</feature>
<comment type="caution">
    <text evidence="7">The sequence shown here is derived from an EMBL/GenBank/DDBJ whole genome shotgun (WGS) entry which is preliminary data.</text>
</comment>
<sequence>MDKYKRLVSNTFVFAIAAFSSKVLIFLMMPLYTRVMSTSDFGLVDVLVQTCNLLIPFATIGINNAIIRFGLERSTSKKGVFTIGLMTILLGFIIMVLCDPLISKVTVLQGYTGYLYLFVLASALHGLCSQFARAIGYVRFYAIDGVFSTVLTIVLNILFLVVFRWGIVGYILSTIITDFTCAILVFLLTRLHRFISFKKVTKALYYKMLAYCMPLIPNTVCSLIVSVSDRYIITYMIGEAANGIYAVSNKIPTVLMIVANIFAEAWQISAVTEEEGREQFFSRVCGVYQALAFSVAAVLIVTAQLSTKILAAPEYYEAWQYIPFLVMATTFSCIATFLSSIYMVEKKSVCTLLTTVLGVVVNVVFNILWIPSYGIYGAAFATLVSYFVMFVVRAVHTRKYVRIRWNMGKLVCNILALGAECAIMISQCPFYLVYAIALTLFVLVLNFKDMIAVLRARFGRR</sequence>
<keyword evidence="3 6" id="KW-0812">Transmembrane</keyword>
<evidence type="ECO:0000256" key="6">
    <source>
        <dbReference type="SAM" id="Phobius"/>
    </source>
</evidence>
<feature type="transmembrane region" description="Helical" evidence="6">
    <location>
        <begin position="431"/>
        <end position="454"/>
    </location>
</feature>
<dbReference type="PANTHER" id="PTHR30250">
    <property type="entry name" value="PST FAMILY PREDICTED COLANIC ACID TRANSPORTER"/>
    <property type="match status" value="1"/>
</dbReference>
<proteinExistence type="predicted"/>
<dbReference type="GO" id="GO:0005886">
    <property type="term" value="C:plasma membrane"/>
    <property type="evidence" value="ECO:0007669"/>
    <property type="project" value="UniProtKB-SubCell"/>
</dbReference>
<feature type="transmembrane region" description="Helical" evidence="6">
    <location>
        <begin position="247"/>
        <end position="268"/>
    </location>
</feature>
<evidence type="ECO:0000313" key="8">
    <source>
        <dbReference type="Proteomes" id="UP000886743"/>
    </source>
</evidence>
<feature type="transmembrane region" description="Helical" evidence="6">
    <location>
        <begin position="83"/>
        <end position="102"/>
    </location>
</feature>
<dbReference type="InterPro" id="IPR050833">
    <property type="entry name" value="Poly_Biosynth_Transport"/>
</dbReference>
<keyword evidence="2" id="KW-1003">Cell membrane</keyword>
<dbReference type="PANTHER" id="PTHR30250:SF11">
    <property type="entry name" value="O-ANTIGEN TRANSPORTER-RELATED"/>
    <property type="match status" value="1"/>
</dbReference>
<evidence type="ECO:0000256" key="5">
    <source>
        <dbReference type="ARBA" id="ARBA00023136"/>
    </source>
</evidence>
<feature type="transmembrane region" description="Helical" evidence="6">
    <location>
        <begin position="167"/>
        <end position="188"/>
    </location>
</feature>
<organism evidence="7 8">
    <name type="scientific">Candidatus Aphodoplasma excrementigallinarum</name>
    <dbReference type="NCBI Taxonomy" id="2840673"/>
    <lineage>
        <taxon>Bacteria</taxon>
        <taxon>Bacillati</taxon>
        <taxon>Bacillota</taxon>
        <taxon>Clostridia</taxon>
        <taxon>Eubacteriales</taxon>
        <taxon>Candidatus Aphodoplasma</taxon>
    </lineage>
</organism>
<evidence type="ECO:0000256" key="2">
    <source>
        <dbReference type="ARBA" id="ARBA00022475"/>
    </source>
</evidence>
<accession>A0A9D1NGA3</accession>
<evidence type="ECO:0000256" key="4">
    <source>
        <dbReference type="ARBA" id="ARBA00022989"/>
    </source>
</evidence>
<gene>
    <name evidence="7" type="ORF">IAC74_03090</name>
</gene>
<feature type="transmembrane region" description="Helical" evidence="6">
    <location>
        <begin position="53"/>
        <end position="71"/>
    </location>
</feature>
<feature type="transmembrane region" description="Helical" evidence="6">
    <location>
        <begin position="321"/>
        <end position="342"/>
    </location>
</feature>
<keyword evidence="4 6" id="KW-1133">Transmembrane helix</keyword>
<dbReference type="EMBL" id="DVOF01000088">
    <property type="protein sequence ID" value="HIV02535.1"/>
    <property type="molecule type" value="Genomic_DNA"/>
</dbReference>
<feature type="transmembrane region" description="Helical" evidence="6">
    <location>
        <begin position="375"/>
        <end position="395"/>
    </location>
</feature>
<protein>
    <submittedName>
        <fullName evidence="7">Polysaccharide biosynthesis C-terminal domain-containing protein</fullName>
    </submittedName>
</protein>
<name>A0A9D1NGA3_9FIRM</name>
<dbReference type="AlphaFoldDB" id="A0A9D1NGA3"/>
<evidence type="ECO:0000256" key="1">
    <source>
        <dbReference type="ARBA" id="ARBA00004651"/>
    </source>
</evidence>
<evidence type="ECO:0000313" key="7">
    <source>
        <dbReference type="EMBL" id="HIV02535.1"/>
    </source>
</evidence>
<comment type="subcellular location">
    <subcellularLocation>
        <location evidence="1">Cell membrane</location>
        <topology evidence="1">Multi-pass membrane protein</topology>
    </subcellularLocation>
</comment>
<dbReference type="Pfam" id="PF01943">
    <property type="entry name" value="Polysacc_synt"/>
    <property type="match status" value="1"/>
</dbReference>
<feature type="transmembrane region" description="Helical" evidence="6">
    <location>
        <begin position="280"/>
        <end position="301"/>
    </location>
</feature>
<reference evidence="7" key="2">
    <citation type="journal article" date="2021" name="PeerJ">
        <title>Extensive microbial diversity within the chicken gut microbiome revealed by metagenomics and culture.</title>
        <authorList>
            <person name="Gilroy R."/>
            <person name="Ravi A."/>
            <person name="Getino M."/>
            <person name="Pursley I."/>
            <person name="Horton D.L."/>
            <person name="Alikhan N.F."/>
            <person name="Baker D."/>
            <person name="Gharbi K."/>
            <person name="Hall N."/>
            <person name="Watson M."/>
            <person name="Adriaenssens E.M."/>
            <person name="Foster-Nyarko E."/>
            <person name="Jarju S."/>
            <person name="Secka A."/>
            <person name="Antonio M."/>
            <person name="Oren A."/>
            <person name="Chaudhuri R.R."/>
            <person name="La Ragione R."/>
            <person name="Hildebrand F."/>
            <person name="Pallen M.J."/>
        </authorList>
    </citation>
    <scope>NUCLEOTIDE SEQUENCE</scope>
    <source>
        <strain evidence="7">4920</strain>
    </source>
</reference>
<dbReference type="InterPro" id="IPR002797">
    <property type="entry name" value="Polysacc_synth"/>
</dbReference>
<dbReference type="Proteomes" id="UP000886743">
    <property type="component" value="Unassembled WGS sequence"/>
</dbReference>
<evidence type="ECO:0000256" key="3">
    <source>
        <dbReference type="ARBA" id="ARBA00022692"/>
    </source>
</evidence>
<feature type="transmembrane region" description="Helical" evidence="6">
    <location>
        <begin position="140"/>
        <end position="161"/>
    </location>
</feature>
<feature type="transmembrane region" description="Helical" evidence="6">
    <location>
        <begin position="407"/>
        <end position="425"/>
    </location>
</feature>